<keyword evidence="1" id="KW-1133">Transmembrane helix</keyword>
<organism evidence="2 3">
    <name type="scientific">Pipistrellus kuhlii</name>
    <name type="common">Kuhl's pipistrelle</name>
    <dbReference type="NCBI Taxonomy" id="59472"/>
    <lineage>
        <taxon>Eukaryota</taxon>
        <taxon>Metazoa</taxon>
        <taxon>Chordata</taxon>
        <taxon>Craniata</taxon>
        <taxon>Vertebrata</taxon>
        <taxon>Euteleostomi</taxon>
        <taxon>Mammalia</taxon>
        <taxon>Eutheria</taxon>
        <taxon>Laurasiatheria</taxon>
        <taxon>Chiroptera</taxon>
        <taxon>Yangochiroptera</taxon>
        <taxon>Vespertilionidae</taxon>
        <taxon>Pipistrellus</taxon>
    </lineage>
</organism>
<feature type="transmembrane region" description="Helical" evidence="1">
    <location>
        <begin position="34"/>
        <end position="54"/>
    </location>
</feature>
<proteinExistence type="predicted"/>
<dbReference type="Proteomes" id="UP000558488">
    <property type="component" value="Unassembled WGS sequence"/>
</dbReference>
<keyword evidence="1" id="KW-0472">Membrane</keyword>
<evidence type="ECO:0000313" key="2">
    <source>
        <dbReference type="EMBL" id="KAF6292159.1"/>
    </source>
</evidence>
<dbReference type="AlphaFoldDB" id="A0A7J7SUN1"/>
<keyword evidence="3" id="KW-1185">Reference proteome</keyword>
<dbReference type="EMBL" id="JACAGB010000037">
    <property type="protein sequence ID" value="KAF6292159.1"/>
    <property type="molecule type" value="Genomic_DNA"/>
</dbReference>
<evidence type="ECO:0000256" key="1">
    <source>
        <dbReference type="SAM" id="Phobius"/>
    </source>
</evidence>
<sequence>MGWHSTKQATPGRARVLFYGFTGEHFNQFRHMNVFLFCFVVFVNLHLRIFIPLLSRESGREGGRGKRAREREREKHQCERDTWIGCLQHTPNWQPNPGFQADTLTKVPHRPGGHIHVLVQGFLDNQLEALIQDLMMK</sequence>
<gene>
    <name evidence="2" type="ORF">mPipKuh1_009768</name>
</gene>
<keyword evidence="1" id="KW-0812">Transmembrane</keyword>
<evidence type="ECO:0000313" key="3">
    <source>
        <dbReference type="Proteomes" id="UP000558488"/>
    </source>
</evidence>
<comment type="caution">
    <text evidence="2">The sequence shown here is derived from an EMBL/GenBank/DDBJ whole genome shotgun (WGS) entry which is preliminary data.</text>
</comment>
<name>A0A7J7SUN1_PIPKU</name>
<accession>A0A7J7SUN1</accession>
<reference evidence="2 3" key="1">
    <citation type="journal article" date="2020" name="Nature">
        <title>Six reference-quality genomes reveal evolution of bat adaptations.</title>
        <authorList>
            <person name="Jebb D."/>
            <person name="Huang Z."/>
            <person name="Pippel M."/>
            <person name="Hughes G.M."/>
            <person name="Lavrichenko K."/>
            <person name="Devanna P."/>
            <person name="Winkler S."/>
            <person name="Jermiin L.S."/>
            <person name="Skirmuntt E.C."/>
            <person name="Katzourakis A."/>
            <person name="Burkitt-Gray L."/>
            <person name="Ray D.A."/>
            <person name="Sullivan K.A.M."/>
            <person name="Roscito J.G."/>
            <person name="Kirilenko B.M."/>
            <person name="Davalos L.M."/>
            <person name="Corthals A.P."/>
            <person name="Power M.L."/>
            <person name="Jones G."/>
            <person name="Ransome R.D."/>
            <person name="Dechmann D.K.N."/>
            <person name="Locatelli A.G."/>
            <person name="Puechmaille S.J."/>
            <person name="Fedrigo O."/>
            <person name="Jarvis E.D."/>
            <person name="Hiller M."/>
            <person name="Vernes S.C."/>
            <person name="Myers E.W."/>
            <person name="Teeling E.C."/>
        </authorList>
    </citation>
    <scope>NUCLEOTIDE SEQUENCE [LARGE SCALE GENOMIC DNA]</scope>
    <source>
        <strain evidence="2">MPipKuh1</strain>
        <tissue evidence="2">Flight muscle</tissue>
    </source>
</reference>
<protein>
    <submittedName>
        <fullName evidence="2">Uncharacterized protein</fullName>
    </submittedName>
</protein>